<dbReference type="GO" id="GO:1904680">
    <property type="term" value="F:peptide transmembrane transporter activity"/>
    <property type="evidence" value="ECO:0007669"/>
    <property type="project" value="TreeGrafter"/>
</dbReference>
<dbReference type="InterPro" id="IPR039424">
    <property type="entry name" value="SBP_5"/>
</dbReference>
<dbReference type="AlphaFoldDB" id="A0A916T2L7"/>
<dbReference type="SUPFAM" id="SSF53850">
    <property type="entry name" value="Periplasmic binding protein-like II"/>
    <property type="match status" value="1"/>
</dbReference>
<evidence type="ECO:0000256" key="3">
    <source>
        <dbReference type="ARBA" id="ARBA00022448"/>
    </source>
</evidence>
<dbReference type="Pfam" id="PF00496">
    <property type="entry name" value="SBP_bac_5"/>
    <property type="match status" value="1"/>
</dbReference>
<evidence type="ECO:0000259" key="5">
    <source>
        <dbReference type="Pfam" id="PF00496"/>
    </source>
</evidence>
<evidence type="ECO:0000256" key="4">
    <source>
        <dbReference type="ARBA" id="ARBA00022729"/>
    </source>
</evidence>
<keyword evidence="4" id="KW-0732">Signal</keyword>
<comment type="subcellular location">
    <subcellularLocation>
        <location evidence="1">Periplasm</location>
    </subcellularLocation>
</comment>
<evidence type="ECO:0000256" key="1">
    <source>
        <dbReference type="ARBA" id="ARBA00004418"/>
    </source>
</evidence>
<comment type="caution">
    <text evidence="6">The sequence shown here is derived from an EMBL/GenBank/DDBJ whole genome shotgun (WGS) entry which is preliminary data.</text>
</comment>
<reference evidence="6" key="1">
    <citation type="journal article" date="2014" name="Int. J. Syst. Evol. Microbiol.">
        <title>Complete genome sequence of Corynebacterium casei LMG S-19264T (=DSM 44701T), isolated from a smear-ripened cheese.</title>
        <authorList>
            <consortium name="US DOE Joint Genome Institute (JGI-PGF)"/>
            <person name="Walter F."/>
            <person name="Albersmeier A."/>
            <person name="Kalinowski J."/>
            <person name="Ruckert C."/>
        </authorList>
    </citation>
    <scope>NUCLEOTIDE SEQUENCE</scope>
    <source>
        <strain evidence="6">CGMCC 1.15330</strain>
    </source>
</reference>
<dbReference type="EMBL" id="BMIH01000002">
    <property type="protein sequence ID" value="GGB27489.1"/>
    <property type="molecule type" value="Genomic_DNA"/>
</dbReference>
<dbReference type="GO" id="GO:0030313">
    <property type="term" value="C:cell envelope"/>
    <property type="evidence" value="ECO:0007669"/>
    <property type="project" value="UniProtKB-SubCell"/>
</dbReference>
<sequence length="461" mass="49731">MVSAIGERPAPDWTDPTRLALRPVPADLPARLLLDATAQGLVRFDAAGQIEPGLAERWTVLDGGGSYIFRLREAYWQGGTRVTAEQVVRLLRHRLSPRARNPLAPFLTAIDEIVIMTPQVIEIRLHRPRLDLLKLFAQPEMTLVRPAPAGGSGPLRVATGGRMPSLRPAFDPNRADPGDQRLVQPEETVQLIAEPAARAIVRFVQRRSDLVSGGRFADWPLVVVADLPRTAVRLDPAAGLFGLAIVRRDGFLADPANRRALSEAIDREALVAAIAPNWAGADRILPEALDSGAPPQVPDWSLLTLDQRRAAARARVAAWREPVRLRIALPPGPGSTLLHAQLAASLASIGIVLERVAPEAAAELTLVDSVAPYDSARWYLATACLACGPEAQAALEAARLAPTPADRAARIAEADAAMAGDAGFIPLARPFRWSLVAPRLAAWQANARAWHPLNRLRPDAI</sequence>
<proteinExistence type="inferred from homology"/>
<accession>A0A916T2L7</accession>
<dbReference type="InterPro" id="IPR000914">
    <property type="entry name" value="SBP_5_dom"/>
</dbReference>
<comment type="similarity">
    <text evidence="2">Belongs to the bacterial solute-binding protein 5 family.</text>
</comment>
<keyword evidence="7" id="KW-1185">Reference proteome</keyword>
<evidence type="ECO:0000313" key="7">
    <source>
        <dbReference type="Proteomes" id="UP000623067"/>
    </source>
</evidence>
<dbReference type="Gene3D" id="3.90.76.10">
    <property type="entry name" value="Dipeptide-binding Protein, Domain 1"/>
    <property type="match status" value="1"/>
</dbReference>
<feature type="domain" description="Solute-binding protein family 5" evidence="5">
    <location>
        <begin position="49"/>
        <end position="283"/>
    </location>
</feature>
<evidence type="ECO:0000256" key="2">
    <source>
        <dbReference type="ARBA" id="ARBA00005695"/>
    </source>
</evidence>
<keyword evidence="3" id="KW-0813">Transport</keyword>
<name>A0A916T2L7_9SPHN</name>
<dbReference type="PANTHER" id="PTHR30290:SF10">
    <property type="entry name" value="PERIPLASMIC OLIGOPEPTIDE-BINDING PROTEIN-RELATED"/>
    <property type="match status" value="1"/>
</dbReference>
<dbReference type="Proteomes" id="UP000623067">
    <property type="component" value="Unassembled WGS sequence"/>
</dbReference>
<reference evidence="6" key="2">
    <citation type="submission" date="2020-09" db="EMBL/GenBank/DDBJ databases">
        <authorList>
            <person name="Sun Q."/>
            <person name="Zhou Y."/>
        </authorList>
    </citation>
    <scope>NUCLEOTIDE SEQUENCE</scope>
    <source>
        <strain evidence="6">CGMCC 1.15330</strain>
    </source>
</reference>
<dbReference type="Gene3D" id="3.10.105.10">
    <property type="entry name" value="Dipeptide-binding Protein, Domain 3"/>
    <property type="match status" value="1"/>
</dbReference>
<protein>
    <recommendedName>
        <fullName evidence="5">Solute-binding protein family 5 domain-containing protein</fullName>
    </recommendedName>
</protein>
<dbReference type="PANTHER" id="PTHR30290">
    <property type="entry name" value="PERIPLASMIC BINDING COMPONENT OF ABC TRANSPORTER"/>
    <property type="match status" value="1"/>
</dbReference>
<gene>
    <name evidence="6" type="ORF">GCM10011380_16460</name>
</gene>
<organism evidence="6 7">
    <name type="scientific">Sphingomonas metalli</name>
    <dbReference type="NCBI Taxonomy" id="1779358"/>
    <lineage>
        <taxon>Bacteria</taxon>
        <taxon>Pseudomonadati</taxon>
        <taxon>Pseudomonadota</taxon>
        <taxon>Alphaproteobacteria</taxon>
        <taxon>Sphingomonadales</taxon>
        <taxon>Sphingomonadaceae</taxon>
        <taxon>Sphingomonas</taxon>
    </lineage>
</organism>
<dbReference type="GO" id="GO:0015833">
    <property type="term" value="P:peptide transport"/>
    <property type="evidence" value="ECO:0007669"/>
    <property type="project" value="TreeGrafter"/>
</dbReference>
<evidence type="ECO:0000313" key="6">
    <source>
        <dbReference type="EMBL" id="GGB27489.1"/>
    </source>
</evidence>